<evidence type="ECO:0000256" key="1">
    <source>
        <dbReference type="SAM" id="SignalP"/>
    </source>
</evidence>
<evidence type="ECO:0000259" key="2">
    <source>
        <dbReference type="Pfam" id="PF16525"/>
    </source>
</evidence>
<evidence type="ECO:0000313" key="3">
    <source>
        <dbReference type="EMBL" id="PIB76623.1"/>
    </source>
</evidence>
<dbReference type="OrthoDB" id="4726347at2"/>
<dbReference type="InterPro" id="IPR032407">
    <property type="entry name" value="MHB"/>
</dbReference>
<proteinExistence type="predicted"/>
<dbReference type="NCBIfam" id="TIGR04529">
    <property type="entry name" value="MTB_hemophore"/>
    <property type="match status" value="1"/>
</dbReference>
<gene>
    <name evidence="3" type="ORF">CQY22_005730</name>
</gene>
<comment type="caution">
    <text evidence="3">The sequence shown here is derived from an EMBL/GenBank/DDBJ whole genome shotgun (WGS) entry which is preliminary data.</text>
</comment>
<keyword evidence="1" id="KW-0732">Signal</keyword>
<dbReference type="Proteomes" id="UP000230551">
    <property type="component" value="Unassembled WGS sequence"/>
</dbReference>
<dbReference type="Gene3D" id="1.20.20.20">
    <property type="entry name" value="Haemophore, haem-binding domain"/>
    <property type="match status" value="1"/>
</dbReference>
<feature type="chain" id="PRO_5013922513" evidence="1">
    <location>
        <begin position="36"/>
        <end position="133"/>
    </location>
</feature>
<dbReference type="EMBL" id="PDCN02000004">
    <property type="protein sequence ID" value="PIB76623.1"/>
    <property type="molecule type" value="Genomic_DNA"/>
</dbReference>
<feature type="domain" description="Haemophore haem-binding" evidence="2">
    <location>
        <begin position="39"/>
        <end position="115"/>
    </location>
</feature>
<evidence type="ECO:0000313" key="4">
    <source>
        <dbReference type="Proteomes" id="UP000230551"/>
    </source>
</evidence>
<dbReference type="InterPro" id="IPR038378">
    <property type="entry name" value="MHB_sf"/>
</dbReference>
<dbReference type="RefSeq" id="WP_090591990.1">
    <property type="nucleotide sequence ID" value="NZ_CP104302.1"/>
</dbReference>
<accession>A0A2G5PF33</accession>
<dbReference type="GO" id="GO:0020037">
    <property type="term" value="F:heme binding"/>
    <property type="evidence" value="ECO:0007669"/>
    <property type="project" value="InterPro"/>
</dbReference>
<reference evidence="3 4" key="1">
    <citation type="journal article" date="2017" name="Infect. Genet. Evol.">
        <title>The new phylogeny of the genus Mycobacterium: The old and the news.</title>
        <authorList>
            <person name="Tortoli E."/>
            <person name="Fedrizzi T."/>
            <person name="Meehan C.J."/>
            <person name="Trovato A."/>
            <person name="Grottola A."/>
            <person name="Giacobazzi E."/>
            <person name="Serpini G.F."/>
            <person name="Tagliazucchi S."/>
            <person name="Fabio A."/>
            <person name="Bettua C."/>
            <person name="Bertorelli R."/>
            <person name="Frascaro F."/>
            <person name="De Sanctis V."/>
            <person name="Pecorari M."/>
            <person name="Jousson O."/>
            <person name="Segata N."/>
            <person name="Cirillo D.M."/>
        </authorList>
    </citation>
    <scope>NUCLEOTIDE SEQUENCE [LARGE SCALE GENOMIC DNA]</scope>
    <source>
        <strain evidence="3 4">CIP1034565</strain>
    </source>
</reference>
<keyword evidence="4" id="KW-1185">Reference proteome</keyword>
<feature type="signal peptide" evidence="1">
    <location>
        <begin position="1"/>
        <end position="35"/>
    </location>
</feature>
<name>A0A2G5PF33_9MYCO</name>
<sequence length="133" mass="13537">MNSTGRSMPKIWTGAGALMIGGAATLLALAPTAGANPAPGCSASEISGTVSTVTTSARDYLNAHPGANQAVTAAFNQPRPEAEANLRSYFTANPTEYFDLRGILSPLGDVQRNCGVSVLPGELGSAYSTFMAG</sequence>
<dbReference type="Pfam" id="PF16525">
    <property type="entry name" value="MHB"/>
    <property type="match status" value="1"/>
</dbReference>
<protein>
    <submittedName>
        <fullName evidence="3">Hemophore-related protein</fullName>
    </submittedName>
</protein>
<dbReference type="AlphaFoldDB" id="A0A2G5PF33"/>
<organism evidence="3 4">
    <name type="scientific">Mycolicibacterium brumae</name>
    <dbReference type="NCBI Taxonomy" id="85968"/>
    <lineage>
        <taxon>Bacteria</taxon>
        <taxon>Bacillati</taxon>
        <taxon>Actinomycetota</taxon>
        <taxon>Actinomycetes</taxon>
        <taxon>Mycobacteriales</taxon>
        <taxon>Mycobacteriaceae</taxon>
        <taxon>Mycolicibacterium</taxon>
    </lineage>
</organism>